<feature type="compositionally biased region" description="Basic and acidic residues" evidence="1">
    <location>
        <begin position="152"/>
        <end position="212"/>
    </location>
</feature>
<gene>
    <name evidence="3" type="ORF">HS088_TW23G00160</name>
</gene>
<dbReference type="PANTHER" id="PTHR46992">
    <property type="entry name" value="GYF DOMAIN-CONTAINING PROTEIN"/>
    <property type="match status" value="1"/>
</dbReference>
<dbReference type="Pfam" id="PF02213">
    <property type="entry name" value="GYF"/>
    <property type="match status" value="1"/>
</dbReference>
<dbReference type="Proteomes" id="UP000593562">
    <property type="component" value="Unassembled WGS sequence"/>
</dbReference>
<dbReference type="SUPFAM" id="SSF55277">
    <property type="entry name" value="GYF domain"/>
    <property type="match status" value="1"/>
</dbReference>
<reference evidence="3 4" key="1">
    <citation type="journal article" date="2020" name="Nat. Commun.">
        <title>Genome of Tripterygium wilfordii and identification of cytochrome P450 involved in triptolide biosynthesis.</title>
        <authorList>
            <person name="Tu L."/>
            <person name="Su P."/>
            <person name="Zhang Z."/>
            <person name="Gao L."/>
            <person name="Wang J."/>
            <person name="Hu T."/>
            <person name="Zhou J."/>
            <person name="Zhang Y."/>
            <person name="Zhao Y."/>
            <person name="Liu Y."/>
            <person name="Song Y."/>
            <person name="Tong Y."/>
            <person name="Lu Y."/>
            <person name="Yang J."/>
            <person name="Xu C."/>
            <person name="Jia M."/>
            <person name="Peters R.J."/>
            <person name="Huang L."/>
            <person name="Gao W."/>
        </authorList>
    </citation>
    <scope>NUCLEOTIDE SEQUENCE [LARGE SCALE GENOMIC DNA]</scope>
    <source>
        <strain evidence="4">cv. XIE 37</strain>
        <tissue evidence="3">Leaf</tissue>
    </source>
</reference>
<accession>A0A7J7BU79</accession>
<feature type="compositionally biased region" description="Polar residues" evidence="1">
    <location>
        <begin position="725"/>
        <end position="747"/>
    </location>
</feature>
<dbReference type="OrthoDB" id="6415790at2759"/>
<sequence>MADGKLNLPEDLISSKSPDERFSVEGEAWGGNGEDKTLMGLLDESKDQVTSESSIPLSPQWLYAKPVDSKMLGSGTTGDTHSPNALAHGNLADSNLKDSWRLDGSQEKKDWRRASAEVDSSRRWREEERETGPLGRNRKKDDLLVDAISARDNSENRVMSSDRRHDIANRNSGHESRRDGKWSSRWGPEEKEKDIRTEKRTDAGKEDTHNDKQSFVSNSRAAYERENDSRDKWRPRHRMEVHAVGSAAYRTGPGFGLERGRVEGSNMRFAPGRGRATGNGSVQIGRTSCAPAIGSLCLVKSGKYCYPRGKLLDIYRNQKSTPNFHAMPEGMEHLSPPTQVDPVKPLAFVVPDIEEESVLGEIWLGRITSSGVFRESFRDKYKISNDDITGIHDVRLAEEKQISLTDAEVTLDSSDEAGVNRFCKGGVEASNVSGTQIVMAEEKDSFIEEQKILAAVSVDANDVSNNTRESVPGNSVRAIKGSGKEKAVDMDFPANSKLTDIDAPTSFEIGSQLPDDSNSLFDFSSLRQNLSDDPLRLRSGDEGHLLESGIPPEELSLYYLDPQGNMQGPYLGIDIITWFEQGYFGTDLLVRLSDAPEHLSFQELGEVMPHLKIKTGSASSADLVTRPTLSDVVEGSLEESALDPASAFDFKGLDYTENQHWSSSGFDVMPSVGGQSQVPDHSFRTDVQYDQSFKNFLAQDEEIVFPGRSGSNTGIPLMGPDNRHGSASNPTGHPSLGTKFSETSLPQHQDDRLHPFGLPLSELRTNSHLMCGQSSNIVTGVDEQGHRRDSFFEEDTGFTSHRSFGVMADQIPLVGMQSSDYRNKPFSGPNINYGPIDAHNLSHREQEFNDFDLAKHLMAHKLQKEQLQPHDLLSSHAFAQASGLEADQIPGFTQSKLPNLQSSVHNPFPNRDRLLELQFQQQQRQLELQQQRQLELQQQRQLELQQQRQLELQQQRQLELQQQQRQFELQQQQKLMLMQQQQQQEQLRHHQIKLLQKQQQQQQSQVQQLIYEQMLQHQMSDLGYGQPNVDPVKDNFLDQAQLRMLLLHELQQNSHTSSHFDPSLEQILQAEISQNALREQEAHYFDLLSQVKHGEMHPSEHELRLRQKQLQAQQISMALRQQLRMDRDRHVGGSWSVGETGQFQRDPAGSHHSFSAGISTSDFFQQQQRLPSHEEQLGHLKRGHILQEQHQRGFYEPNSQAFERSISLPAVNSGMKLDNANAQGLDLEHLYMHSADQLSSFSSGASAVGQQVVDDFRGSYSQAMAMQISENNRKLDNSSIEGRMQQLHLEAERQRKVPDSTIISPDLDMWGLARTHEENSKQALVDLPQKLGVQSMQSSEVDHECPISSDTGEILKPISESFSSSVPFNRFPGKGASMNNSFVEGLQNSNSGVSLQDRLVFEAMNRQFNHQGNSEVLPLRLNSAALLKESFLSGDCDMTGRDMDKGKRNGSPGITAMNRSFSERGDALMAEAEGAMDFRELPINAHSRHSSISSAGGNGSLYNYDSGLDKSVEEDVFNDRQSSILSKGLASHRRPPVSRALASQDVSSELASSPLIKLKNSTNVATSDDVKRESTGNSAAAQNARTQASGNREGRFRRTSSCDDAVVSETSFMDMLKKPVPLEADALNAAPADSSDGAASAVAGKSGKRKGKKGRQIDPALLGFKVSSNRILMGEIQGLDD</sequence>
<feature type="region of interest" description="Disordered" evidence="1">
    <location>
        <begin position="705"/>
        <end position="749"/>
    </location>
</feature>
<evidence type="ECO:0000313" key="4">
    <source>
        <dbReference type="Proteomes" id="UP000593562"/>
    </source>
</evidence>
<feature type="compositionally biased region" description="Low complexity" evidence="1">
    <location>
        <begin position="1632"/>
        <end position="1645"/>
    </location>
</feature>
<dbReference type="InParanoid" id="A0A7J7BU79"/>
<keyword evidence="4" id="KW-1185">Reference proteome</keyword>
<evidence type="ECO:0000259" key="2">
    <source>
        <dbReference type="PROSITE" id="PS50829"/>
    </source>
</evidence>
<proteinExistence type="predicted"/>
<comment type="caution">
    <text evidence="3">The sequence shown here is derived from an EMBL/GenBank/DDBJ whole genome shotgun (WGS) entry which is preliminary data.</text>
</comment>
<dbReference type="CDD" id="cd00072">
    <property type="entry name" value="GYF"/>
    <property type="match status" value="1"/>
</dbReference>
<evidence type="ECO:0000313" key="3">
    <source>
        <dbReference type="EMBL" id="KAF5725438.1"/>
    </source>
</evidence>
<feature type="region of interest" description="Disordered" evidence="1">
    <location>
        <begin position="1629"/>
        <end position="1659"/>
    </location>
</feature>
<feature type="compositionally biased region" description="Basic and acidic residues" evidence="1">
    <location>
        <begin position="95"/>
        <end position="131"/>
    </location>
</feature>
<evidence type="ECO:0000256" key="1">
    <source>
        <dbReference type="SAM" id="MobiDB-lite"/>
    </source>
</evidence>
<organism evidence="3 4">
    <name type="scientific">Tripterygium wilfordii</name>
    <name type="common">Thunder God vine</name>
    <dbReference type="NCBI Taxonomy" id="458696"/>
    <lineage>
        <taxon>Eukaryota</taxon>
        <taxon>Viridiplantae</taxon>
        <taxon>Streptophyta</taxon>
        <taxon>Embryophyta</taxon>
        <taxon>Tracheophyta</taxon>
        <taxon>Spermatophyta</taxon>
        <taxon>Magnoliopsida</taxon>
        <taxon>eudicotyledons</taxon>
        <taxon>Gunneridae</taxon>
        <taxon>Pentapetalae</taxon>
        <taxon>rosids</taxon>
        <taxon>fabids</taxon>
        <taxon>Celastrales</taxon>
        <taxon>Celastraceae</taxon>
        <taxon>Tripterygium</taxon>
    </lineage>
</organism>
<feature type="compositionally biased region" description="Basic and acidic residues" evidence="1">
    <location>
        <begin position="1438"/>
        <end position="1447"/>
    </location>
</feature>
<feature type="region of interest" description="Disordered" evidence="1">
    <location>
        <begin position="69"/>
        <end position="230"/>
    </location>
</feature>
<dbReference type="EMBL" id="JAAARO010000023">
    <property type="protein sequence ID" value="KAF5725438.1"/>
    <property type="molecule type" value="Genomic_DNA"/>
</dbReference>
<dbReference type="SMART" id="SM00444">
    <property type="entry name" value="GYF"/>
    <property type="match status" value="1"/>
</dbReference>
<dbReference type="Gene3D" id="3.30.1490.40">
    <property type="match status" value="1"/>
</dbReference>
<feature type="region of interest" description="Disordered" evidence="1">
    <location>
        <begin position="1438"/>
        <end position="1459"/>
    </location>
</feature>
<feature type="region of interest" description="Disordered" evidence="1">
    <location>
        <begin position="1565"/>
        <end position="1601"/>
    </location>
</feature>
<protein>
    <recommendedName>
        <fullName evidence="2">GYF domain-containing protein</fullName>
    </recommendedName>
</protein>
<name>A0A7J7BU79_TRIWF</name>
<feature type="domain" description="GYF" evidence="2">
    <location>
        <begin position="554"/>
        <end position="605"/>
    </location>
</feature>
<feature type="region of interest" description="Disordered" evidence="1">
    <location>
        <begin position="1"/>
        <end position="38"/>
    </location>
</feature>
<dbReference type="PANTHER" id="PTHR46992:SF1">
    <property type="entry name" value="GYF DOMAIN-CONTAINING PROTEIN"/>
    <property type="match status" value="1"/>
</dbReference>
<dbReference type="InterPro" id="IPR003169">
    <property type="entry name" value="GYF"/>
</dbReference>
<dbReference type="PROSITE" id="PS50829">
    <property type="entry name" value="GYF"/>
    <property type="match status" value="1"/>
</dbReference>
<dbReference type="InterPro" id="IPR035445">
    <property type="entry name" value="GYF-like_dom_sf"/>
</dbReference>
<feature type="compositionally biased region" description="Polar residues" evidence="1">
    <location>
        <begin position="1575"/>
        <end position="1590"/>
    </location>
</feature>